<feature type="compositionally biased region" description="Polar residues" evidence="1">
    <location>
        <begin position="915"/>
        <end position="924"/>
    </location>
</feature>
<gene>
    <name evidence="2" type="ORF">F2P81_003998</name>
</gene>
<evidence type="ECO:0000313" key="2">
    <source>
        <dbReference type="EMBL" id="KAF0044840.1"/>
    </source>
</evidence>
<feature type="compositionally biased region" description="Polar residues" evidence="1">
    <location>
        <begin position="553"/>
        <end position="583"/>
    </location>
</feature>
<feature type="compositionally biased region" description="Acidic residues" evidence="1">
    <location>
        <begin position="402"/>
        <end position="414"/>
    </location>
</feature>
<feature type="compositionally biased region" description="Basic and acidic residues" evidence="1">
    <location>
        <begin position="325"/>
        <end position="334"/>
    </location>
</feature>
<reference evidence="2 3" key="1">
    <citation type="submission" date="2019-06" db="EMBL/GenBank/DDBJ databases">
        <title>Draft genomes of female and male turbot (Scophthalmus maximus).</title>
        <authorList>
            <person name="Xu H."/>
            <person name="Xu X.-W."/>
            <person name="Shao C."/>
            <person name="Chen S."/>
        </authorList>
    </citation>
    <scope>NUCLEOTIDE SEQUENCE [LARGE SCALE GENOMIC DNA]</scope>
    <source>
        <strain evidence="2">Ysfricsl-2016a</strain>
        <tissue evidence="2">Blood</tissue>
    </source>
</reference>
<feature type="compositionally biased region" description="Basic and acidic residues" evidence="1">
    <location>
        <begin position="527"/>
        <end position="552"/>
    </location>
</feature>
<evidence type="ECO:0008006" key="4">
    <source>
        <dbReference type="Google" id="ProtNLM"/>
    </source>
</evidence>
<evidence type="ECO:0000256" key="1">
    <source>
        <dbReference type="SAM" id="MobiDB-lite"/>
    </source>
</evidence>
<feature type="region of interest" description="Disordered" evidence="1">
    <location>
        <begin position="1183"/>
        <end position="1211"/>
    </location>
</feature>
<evidence type="ECO:0000313" key="3">
    <source>
        <dbReference type="Proteomes" id="UP000438429"/>
    </source>
</evidence>
<accession>A0A6A4TMH6</accession>
<dbReference type="EMBL" id="VEVO01000003">
    <property type="protein sequence ID" value="KAF0044840.1"/>
    <property type="molecule type" value="Genomic_DNA"/>
</dbReference>
<feature type="region of interest" description="Disordered" evidence="1">
    <location>
        <begin position="1"/>
        <end position="40"/>
    </location>
</feature>
<feature type="region of interest" description="Disordered" evidence="1">
    <location>
        <begin position="64"/>
        <end position="122"/>
    </location>
</feature>
<feature type="region of interest" description="Disordered" evidence="1">
    <location>
        <begin position="805"/>
        <end position="1010"/>
    </location>
</feature>
<feature type="region of interest" description="Disordered" evidence="1">
    <location>
        <begin position="395"/>
        <end position="449"/>
    </location>
</feature>
<feature type="compositionally biased region" description="Low complexity" evidence="1">
    <location>
        <begin position="890"/>
        <end position="903"/>
    </location>
</feature>
<dbReference type="AlphaFoldDB" id="A0A6A4TMH6"/>
<name>A0A6A4TMH6_SCOMX</name>
<feature type="compositionally biased region" description="Basic residues" evidence="1">
    <location>
        <begin position="98"/>
        <end position="114"/>
    </location>
</feature>
<feature type="compositionally biased region" description="Basic and acidic residues" evidence="1">
    <location>
        <begin position="85"/>
        <end position="97"/>
    </location>
</feature>
<proteinExistence type="predicted"/>
<feature type="compositionally biased region" description="Polar residues" evidence="1">
    <location>
        <begin position="337"/>
        <end position="358"/>
    </location>
</feature>
<sequence>MLPPAPQESPRQSLFEDRDDRISTFSTDGDTKELKKAGQTQVFQKDALITPQKKRSVTELVPEAVNMDKLGSQGVDNNTVSQRKQKNDDRQDVTEKKSVRKPKKNTRGAKGLKKKDKEKISTEHKVDFPEPLVKAHQAAYNYLNPSINKYDVLLGLLEQATQTQVSVQPMVAFMALRYEEIIQGLEEMADEGEKVLKENGEHLAWTSQMKNLSSSPPLKSGSPNIEPPPDLLQQLLQYTTQRMRNVSQTVGGIGDSALEEAVDYFASVSELLEEKMKVKRAVESRLMQVLYRIEKASLRKPGPEDSALFSEDSGIGAESESLAGSERRQRRESCESTGTNRTTPVSPMGYTSMNTTQGVSRKKLLSQISPSVSLTSLNSLGSTCTIMANDQRDSLLGSASLEDGEEDDDDEEEMERGMGRIQVGFRKRSNSSPVDREQHPRRLPPKRIENLQNVEMTLKMKNAISGKIHFVPSQNTSAKSKVAGSPKTSRRQWTDEEERSPRRPKTAAPVQKALIKQTAGARQQRSRSAESLRSKGEDPTLLELERTQKDLNQRLQRLNKSKAGVNTTRTAPTKQNKGSSPAQSPAIHRKQPLLERHSNPQLLKGKAVLTRSNNKKQEVTSVVEDDKQKNKKTSKGPVKATPPLSPPPSPRPSSGLHRGRNSVKKLIDTFSQGIEGLDSPKALGPLKGVRKCGVPVMPGLGNVEAVLSTGITSCRAESISSEKNCDLDLDSLPPPPLEVLMDNSFEDAQNLSVGIVGDEATKVGKSPLLKRTVVSQKLRASVQSVTVLPSKGGFPQVSKVVSLARADQQDTSTPSKFSQLNTELEVDPGKETDSLYNQPRKIIHLRHSSDSQTEGTSTSYEETNSPSCQQESVDFQDGVNLSVPGPNTRVSSLPPSSVVNSHPPATPPKSRSRMLPTTPSTPSSLHRRLPSPQNVKRQPTPPTSASPPVNKNSPTPPALQRRLPSPPVAKQNILNSNTASSYPFKAPSPPASPKVQRWTRENSGEDSPSARMISNARSVFCPVSPSLFESQPCSIPRPPQAWSSTGVSFLPRPFGSRARFPVSVRGPRPFIRRSHSDRRPSLSLPPRSPGISVAETCGSEPLICSQGLISVVHSHRNSKSVFELLRMREVLKHTLLKMCKAERPLMSYGEKNSGSYYQPHDGISKGVRGKDDGNIDVAPTSFIPVPSKHSTPPHTPCIGAPDRLGPGKKKK</sequence>
<dbReference type="PANTHER" id="PTHR22017">
    <property type="entry name" value="PHOTORECEPTOR CILIUM ACTIN REGULATOR"/>
    <property type="match status" value="1"/>
</dbReference>
<comment type="caution">
    <text evidence="2">The sequence shown here is derived from an EMBL/GenBank/DDBJ whole genome shotgun (WGS) entry which is preliminary data.</text>
</comment>
<dbReference type="PANTHER" id="PTHR22017:SF0">
    <property type="entry name" value="PHOTORECEPTOR CILIUM ACTIN REGULATOR"/>
    <property type="match status" value="1"/>
</dbReference>
<dbReference type="InterPro" id="IPR029352">
    <property type="entry name" value="PCARE"/>
</dbReference>
<dbReference type="Pfam" id="PF15449">
    <property type="entry name" value="Retinal"/>
    <property type="match status" value="3"/>
</dbReference>
<feature type="compositionally biased region" description="Polar residues" evidence="1">
    <location>
        <begin position="809"/>
        <end position="822"/>
    </location>
</feature>
<feature type="region of interest" description="Disordered" evidence="1">
    <location>
        <begin position="301"/>
        <end position="358"/>
    </location>
</feature>
<feature type="region of interest" description="Disordered" evidence="1">
    <location>
        <begin position="1068"/>
        <end position="1087"/>
    </location>
</feature>
<organism evidence="2 3">
    <name type="scientific">Scophthalmus maximus</name>
    <name type="common">Turbot</name>
    <name type="synonym">Psetta maxima</name>
    <dbReference type="NCBI Taxonomy" id="52904"/>
    <lineage>
        <taxon>Eukaryota</taxon>
        <taxon>Metazoa</taxon>
        <taxon>Chordata</taxon>
        <taxon>Craniata</taxon>
        <taxon>Vertebrata</taxon>
        <taxon>Euteleostomi</taxon>
        <taxon>Actinopterygii</taxon>
        <taxon>Neopterygii</taxon>
        <taxon>Teleostei</taxon>
        <taxon>Neoteleostei</taxon>
        <taxon>Acanthomorphata</taxon>
        <taxon>Carangaria</taxon>
        <taxon>Pleuronectiformes</taxon>
        <taxon>Pleuronectoidei</taxon>
        <taxon>Scophthalmidae</taxon>
        <taxon>Scophthalmus</taxon>
    </lineage>
</organism>
<dbReference type="Proteomes" id="UP000438429">
    <property type="component" value="Unassembled WGS sequence"/>
</dbReference>
<protein>
    <recommendedName>
        <fullName evidence="4">Photoreceptor cilium actin regulator</fullName>
    </recommendedName>
</protein>
<feature type="compositionally biased region" description="Polar residues" evidence="1">
    <location>
        <begin position="850"/>
        <end position="873"/>
    </location>
</feature>
<feature type="region of interest" description="Disordered" evidence="1">
    <location>
        <begin position="469"/>
        <end position="659"/>
    </location>
</feature>